<keyword evidence="3" id="KW-1185">Reference proteome</keyword>
<dbReference type="RefSeq" id="WP_145285981.1">
    <property type="nucleotide sequence ID" value="NZ_CP036318.1"/>
</dbReference>
<dbReference type="Pfam" id="PF13487">
    <property type="entry name" value="HD_5"/>
    <property type="match status" value="1"/>
</dbReference>
<dbReference type="SMART" id="SM00471">
    <property type="entry name" value="HDc"/>
    <property type="match status" value="1"/>
</dbReference>
<dbReference type="PANTHER" id="PTHR43155">
    <property type="entry name" value="CYCLIC DI-GMP PHOSPHODIESTERASE PA4108-RELATED"/>
    <property type="match status" value="1"/>
</dbReference>
<name>A0A518IV59_9BACT</name>
<dbReference type="GO" id="GO:0071111">
    <property type="term" value="F:cyclic-guanylate-specific phosphodiesterase activity"/>
    <property type="evidence" value="ECO:0007669"/>
    <property type="project" value="UniProtKB-EC"/>
</dbReference>
<evidence type="ECO:0000313" key="3">
    <source>
        <dbReference type="Proteomes" id="UP000316770"/>
    </source>
</evidence>
<evidence type="ECO:0000259" key="1">
    <source>
        <dbReference type="PROSITE" id="PS51832"/>
    </source>
</evidence>
<reference evidence="2 3" key="1">
    <citation type="submission" date="2019-02" db="EMBL/GenBank/DDBJ databases">
        <title>Deep-cultivation of Planctomycetes and their phenomic and genomic characterization uncovers novel biology.</title>
        <authorList>
            <person name="Wiegand S."/>
            <person name="Jogler M."/>
            <person name="Boedeker C."/>
            <person name="Pinto D."/>
            <person name="Vollmers J."/>
            <person name="Rivas-Marin E."/>
            <person name="Kohn T."/>
            <person name="Peeters S.H."/>
            <person name="Heuer A."/>
            <person name="Rast P."/>
            <person name="Oberbeckmann S."/>
            <person name="Bunk B."/>
            <person name="Jeske O."/>
            <person name="Meyerdierks A."/>
            <person name="Storesund J.E."/>
            <person name="Kallscheuer N."/>
            <person name="Luecker S."/>
            <person name="Lage O.M."/>
            <person name="Pohl T."/>
            <person name="Merkel B.J."/>
            <person name="Hornburger P."/>
            <person name="Mueller R.-W."/>
            <person name="Bruemmer F."/>
            <person name="Labrenz M."/>
            <person name="Spormann A.M."/>
            <person name="Op den Camp H."/>
            <person name="Overmann J."/>
            <person name="Amann R."/>
            <person name="Jetten M.S.M."/>
            <person name="Mascher T."/>
            <person name="Medema M.H."/>
            <person name="Devos D.P."/>
            <person name="Kaster A.-K."/>
            <person name="Ovreas L."/>
            <person name="Rohde M."/>
            <person name="Galperin M.Y."/>
            <person name="Jogler C."/>
        </authorList>
    </citation>
    <scope>NUCLEOTIDE SEQUENCE [LARGE SCALE GENOMIC DNA]</scope>
    <source>
        <strain evidence="2 3">Mal33</strain>
    </source>
</reference>
<evidence type="ECO:0000313" key="2">
    <source>
        <dbReference type="EMBL" id="QDV56973.1"/>
    </source>
</evidence>
<dbReference type="PANTHER" id="PTHR43155:SF2">
    <property type="entry name" value="CYCLIC DI-GMP PHOSPHODIESTERASE PA4108"/>
    <property type="match status" value="1"/>
</dbReference>
<dbReference type="InterPro" id="IPR003607">
    <property type="entry name" value="HD/PDEase_dom"/>
</dbReference>
<gene>
    <name evidence="2" type="primary">rpfG_5</name>
    <name evidence="2" type="ORF">Mal33_29740</name>
</gene>
<proteinExistence type="predicted"/>
<dbReference type="InterPro" id="IPR037522">
    <property type="entry name" value="HD_GYP_dom"/>
</dbReference>
<dbReference type="CDD" id="cd00077">
    <property type="entry name" value="HDc"/>
    <property type="match status" value="1"/>
</dbReference>
<dbReference type="Proteomes" id="UP000316770">
    <property type="component" value="Chromosome"/>
</dbReference>
<protein>
    <submittedName>
        <fullName evidence="2">Cyclic di-GMP phosphodiesterase response regulator RpfG</fullName>
        <ecNumber evidence="2">3.1.4.52</ecNumber>
    </submittedName>
</protein>
<feature type="domain" description="HD-GYP" evidence="1">
    <location>
        <begin position="216"/>
        <end position="412"/>
    </location>
</feature>
<organism evidence="2 3">
    <name type="scientific">Rosistilla oblonga</name>
    <dbReference type="NCBI Taxonomy" id="2527990"/>
    <lineage>
        <taxon>Bacteria</taxon>
        <taxon>Pseudomonadati</taxon>
        <taxon>Planctomycetota</taxon>
        <taxon>Planctomycetia</taxon>
        <taxon>Pirellulales</taxon>
        <taxon>Pirellulaceae</taxon>
        <taxon>Rosistilla</taxon>
    </lineage>
</organism>
<dbReference type="PROSITE" id="PS51832">
    <property type="entry name" value="HD_GYP"/>
    <property type="match status" value="1"/>
</dbReference>
<dbReference type="EC" id="3.1.4.52" evidence="2"/>
<keyword evidence="2" id="KW-0378">Hydrolase</keyword>
<dbReference type="SUPFAM" id="SSF109604">
    <property type="entry name" value="HD-domain/PDEase-like"/>
    <property type="match status" value="1"/>
</dbReference>
<sequence length="428" mass="47409">MADPALASRTRCIDDPHFDPDALIQQVESLEHEVQSLTEQVTHDFEELALLQSLAVSMELRNSTPEPIALMLDFLPKLPLSTMCQAVALVPNMEMFADQQASLSNAATLWSGDPLVEDEVCRKIIDTFGENAQVDPVVINDLAADQIDSRIRDIILVEIRHADRLAGWLIACNHVKPEGCLPGVRDGFTTIEANLILTAGSILATQLHNTRLLRQKEQLFTDVVRAMVNAVEARDDYTCGHSERVALFAQELAKQAGLTVTDCDRIYLTGLLHDVGKIAVPDAVLQKPGLLNAEERSVIETHPDVGWRILYPLVNQLSEVLPGVLFHHERIDGKGYPDGLVGEEIPLDGRILAISDAYDAMTSDRPYRGGMPQEKAEEILRSGAGSQWDADLIGHFFDAMPRMIAIRESYNRREPQARQHGSYMPVEG</sequence>
<accession>A0A518IV59</accession>
<dbReference type="EMBL" id="CP036318">
    <property type="protein sequence ID" value="QDV56973.1"/>
    <property type="molecule type" value="Genomic_DNA"/>
</dbReference>
<dbReference type="AlphaFoldDB" id="A0A518IV59"/>
<dbReference type="Gene3D" id="1.10.3210.10">
    <property type="entry name" value="Hypothetical protein af1432"/>
    <property type="match status" value="1"/>
</dbReference>